<keyword evidence="5" id="KW-0864">Zinc transport</keyword>
<dbReference type="PANTHER" id="PTHR42734">
    <property type="entry name" value="METAL TRANSPORT SYSTEM ATP-BINDING PROTEIN TM_0124-RELATED"/>
    <property type="match status" value="1"/>
</dbReference>
<evidence type="ECO:0000313" key="8">
    <source>
        <dbReference type="EMBL" id="MBB2204174.1"/>
    </source>
</evidence>
<dbReference type="Gene3D" id="3.40.50.300">
    <property type="entry name" value="P-loop containing nucleotide triphosphate hydrolases"/>
    <property type="match status" value="1"/>
</dbReference>
<evidence type="ECO:0000256" key="5">
    <source>
        <dbReference type="ARBA" id="ARBA00022906"/>
    </source>
</evidence>
<dbReference type="EMBL" id="JABEQK010000002">
    <property type="protein sequence ID" value="MBB2204174.1"/>
    <property type="molecule type" value="Genomic_DNA"/>
</dbReference>
<evidence type="ECO:0000256" key="6">
    <source>
        <dbReference type="ARBA" id="ARBA00023065"/>
    </source>
</evidence>
<evidence type="ECO:0000313" key="9">
    <source>
        <dbReference type="Proteomes" id="UP000540556"/>
    </source>
</evidence>
<keyword evidence="5" id="KW-0862">Zinc</keyword>
<dbReference type="SUPFAM" id="SSF52540">
    <property type="entry name" value="P-loop containing nucleoside triphosphate hydrolases"/>
    <property type="match status" value="1"/>
</dbReference>
<keyword evidence="9" id="KW-1185">Reference proteome</keyword>
<protein>
    <submittedName>
        <fullName evidence="8">ATP-binding cassette domain-containing protein</fullName>
    </submittedName>
</protein>
<evidence type="ECO:0000256" key="3">
    <source>
        <dbReference type="ARBA" id="ARBA00022741"/>
    </source>
</evidence>
<evidence type="ECO:0000256" key="4">
    <source>
        <dbReference type="ARBA" id="ARBA00022840"/>
    </source>
</evidence>
<dbReference type="AlphaFoldDB" id="A0A7W4PQ33"/>
<accession>A0A7W4PQ33</accession>
<dbReference type="GO" id="GO:0016887">
    <property type="term" value="F:ATP hydrolysis activity"/>
    <property type="evidence" value="ECO:0007669"/>
    <property type="project" value="InterPro"/>
</dbReference>
<comment type="caution">
    <text evidence="8">The sequence shown here is derived from an EMBL/GenBank/DDBJ whole genome shotgun (WGS) entry which is preliminary data.</text>
</comment>
<dbReference type="SMART" id="SM00382">
    <property type="entry name" value="AAA"/>
    <property type="match status" value="1"/>
</dbReference>
<keyword evidence="2" id="KW-0813">Transport</keyword>
<dbReference type="Proteomes" id="UP000540556">
    <property type="component" value="Unassembled WGS sequence"/>
</dbReference>
<dbReference type="InterPro" id="IPR003439">
    <property type="entry name" value="ABC_transporter-like_ATP-bd"/>
</dbReference>
<keyword evidence="6" id="KW-0406">Ion transport</keyword>
<dbReference type="InterPro" id="IPR027417">
    <property type="entry name" value="P-loop_NTPase"/>
</dbReference>
<dbReference type="InterPro" id="IPR050153">
    <property type="entry name" value="Metal_Ion_Import_ABC"/>
</dbReference>
<name>A0A7W4PQ33_9PROT</name>
<dbReference type="InterPro" id="IPR017871">
    <property type="entry name" value="ABC_transporter-like_CS"/>
</dbReference>
<dbReference type="InterPro" id="IPR003593">
    <property type="entry name" value="AAA+_ATPase"/>
</dbReference>
<dbReference type="GO" id="GO:0005524">
    <property type="term" value="F:ATP binding"/>
    <property type="evidence" value="ECO:0007669"/>
    <property type="project" value="UniProtKB-KW"/>
</dbReference>
<reference evidence="8 9" key="1">
    <citation type="submission" date="2020-04" db="EMBL/GenBank/DDBJ databases">
        <title>Description of novel Gluconacetobacter.</title>
        <authorList>
            <person name="Sombolestani A."/>
        </authorList>
    </citation>
    <scope>NUCLEOTIDE SEQUENCE [LARGE SCALE GENOMIC DNA]</scope>
    <source>
        <strain evidence="8 9">LMG 27800</strain>
    </source>
</reference>
<evidence type="ECO:0000256" key="2">
    <source>
        <dbReference type="ARBA" id="ARBA00022448"/>
    </source>
</evidence>
<dbReference type="PROSITE" id="PS50893">
    <property type="entry name" value="ABC_TRANSPORTER_2"/>
    <property type="match status" value="1"/>
</dbReference>
<dbReference type="GO" id="GO:0006829">
    <property type="term" value="P:zinc ion transport"/>
    <property type="evidence" value="ECO:0007669"/>
    <property type="project" value="UniProtKB-KW"/>
</dbReference>
<gene>
    <name evidence="8" type="ORF">HLH27_03955</name>
</gene>
<sequence>MSGHDGHACCGGPVAAPGAAALPPIDMAHVTLRIGDRTILSDVGLTVPAGAFVGMLGPNGAGKSSLIRAILGVVPVAAGRISVFGRPVGRGNHDIGYLPQFPARSAPRLDGRSFIAAALHGERWGLPCDWRPGRHRRHDAMEIDRVLDLVGATHLAHRPIDHLSGGERQRLLLAQALLGRPRLLLLDEPLASLDPHRAREVVALVDTIRRQLGIAVLFSTHDLNPLLGVMDRVLYVGRGAARLGTVDEVVTDPVLSTLYGMPVEVIRANGRIFVVADGVVQS</sequence>
<keyword evidence="3" id="KW-0547">Nucleotide-binding</keyword>
<dbReference type="RefSeq" id="WP_182947972.1">
    <property type="nucleotide sequence ID" value="NZ_JABEQK010000002.1"/>
</dbReference>
<comment type="similarity">
    <text evidence="1">Belongs to the ABC transporter superfamily.</text>
</comment>
<proteinExistence type="inferred from homology"/>
<keyword evidence="4 8" id="KW-0067">ATP-binding</keyword>
<evidence type="ECO:0000256" key="1">
    <source>
        <dbReference type="ARBA" id="ARBA00005417"/>
    </source>
</evidence>
<feature type="domain" description="ABC transporter" evidence="7">
    <location>
        <begin position="25"/>
        <end position="263"/>
    </location>
</feature>
<organism evidence="8 9">
    <name type="scientific">Gluconacetobacter takamatsuzukensis</name>
    <dbReference type="NCBI Taxonomy" id="1286190"/>
    <lineage>
        <taxon>Bacteria</taxon>
        <taxon>Pseudomonadati</taxon>
        <taxon>Pseudomonadota</taxon>
        <taxon>Alphaproteobacteria</taxon>
        <taxon>Acetobacterales</taxon>
        <taxon>Acetobacteraceae</taxon>
        <taxon>Gluconacetobacter</taxon>
    </lineage>
</organism>
<dbReference type="Pfam" id="PF00005">
    <property type="entry name" value="ABC_tran"/>
    <property type="match status" value="1"/>
</dbReference>
<evidence type="ECO:0000259" key="7">
    <source>
        <dbReference type="PROSITE" id="PS50893"/>
    </source>
</evidence>
<dbReference type="PROSITE" id="PS00211">
    <property type="entry name" value="ABC_TRANSPORTER_1"/>
    <property type="match status" value="1"/>
</dbReference>
<dbReference type="PANTHER" id="PTHR42734:SF17">
    <property type="entry name" value="METAL TRANSPORT SYSTEM ATP-BINDING PROTEIN TM_0124-RELATED"/>
    <property type="match status" value="1"/>
</dbReference>